<dbReference type="EMBL" id="UYWY01022320">
    <property type="protein sequence ID" value="VDM45883.1"/>
    <property type="molecule type" value="Genomic_DNA"/>
</dbReference>
<dbReference type="Proteomes" id="UP000050794">
    <property type="component" value="Unassembled WGS sequence"/>
</dbReference>
<gene>
    <name evidence="1" type="ORF">TCNE_LOCUS14562</name>
</gene>
<evidence type="ECO:0000313" key="2">
    <source>
        <dbReference type="Proteomes" id="UP000050794"/>
    </source>
</evidence>
<sequence length="91" mass="10763">MPKLLHREDPSWTRSLSAGVQGRERLRREVREGIGRRWMSFAEKHFGRMVGDERIEVIRREEDHCKALYTHSRNIATFASEPPAKYELNAR</sequence>
<dbReference type="WBParaSite" id="TCNE_0001456201-mRNA-1">
    <property type="protein sequence ID" value="TCNE_0001456201-mRNA-1"/>
    <property type="gene ID" value="TCNE_0001456201"/>
</dbReference>
<name>A0A183V1E2_TOXCA</name>
<protein>
    <submittedName>
        <fullName evidence="3">DUF5678 domain-containing protein</fullName>
    </submittedName>
</protein>
<keyword evidence="2" id="KW-1185">Reference proteome</keyword>
<evidence type="ECO:0000313" key="3">
    <source>
        <dbReference type="WBParaSite" id="TCNE_0001456201-mRNA-1"/>
    </source>
</evidence>
<reference evidence="3" key="1">
    <citation type="submission" date="2016-06" db="UniProtKB">
        <authorList>
            <consortium name="WormBaseParasite"/>
        </authorList>
    </citation>
    <scope>IDENTIFICATION</scope>
</reference>
<dbReference type="AlphaFoldDB" id="A0A183V1E2"/>
<accession>A0A183V1E2</accession>
<evidence type="ECO:0000313" key="1">
    <source>
        <dbReference type="EMBL" id="VDM45883.1"/>
    </source>
</evidence>
<proteinExistence type="predicted"/>
<reference evidence="1 2" key="2">
    <citation type="submission" date="2018-11" db="EMBL/GenBank/DDBJ databases">
        <authorList>
            <consortium name="Pathogen Informatics"/>
        </authorList>
    </citation>
    <scope>NUCLEOTIDE SEQUENCE [LARGE SCALE GENOMIC DNA]</scope>
</reference>
<organism evidence="2 3">
    <name type="scientific">Toxocara canis</name>
    <name type="common">Canine roundworm</name>
    <dbReference type="NCBI Taxonomy" id="6265"/>
    <lineage>
        <taxon>Eukaryota</taxon>
        <taxon>Metazoa</taxon>
        <taxon>Ecdysozoa</taxon>
        <taxon>Nematoda</taxon>
        <taxon>Chromadorea</taxon>
        <taxon>Rhabditida</taxon>
        <taxon>Spirurina</taxon>
        <taxon>Ascaridomorpha</taxon>
        <taxon>Ascaridoidea</taxon>
        <taxon>Toxocaridae</taxon>
        <taxon>Toxocara</taxon>
    </lineage>
</organism>